<name>A0A2N9F498_FAGSY</name>
<feature type="compositionally biased region" description="Pro residues" evidence="2">
    <location>
        <begin position="139"/>
        <end position="150"/>
    </location>
</feature>
<dbReference type="SUPFAM" id="SSF57850">
    <property type="entry name" value="RING/U-box"/>
    <property type="match status" value="1"/>
</dbReference>
<sequence length="800" mass="89054">MGSSGSKASSGGGTTSFSSSKRRGWRGHRGVFQSSCCLIGTTSANNDHHQDCNYGKAETEMKSREVKVEKSDDLPCLSSNHNAVSTPARPCSTRFLSRFSFIPANVSFRLSRATSLGSSTTSYPVSSTILNEEDQLHLPPSPSPPPPPPANSFLHTQTSTHSCLDFNATPPAFSQNHTISNIHNVATDSDSTTNGVDVNLYSPIIHTETQTVETRHSDRRVGAREPVERNVRFSRTLSVGRLRDRVLRRSSLSDLTTCPLQQEREVRDASQHSGRQAWEGETRESVAEASDVTSPTTSAYPPPTNSNSLFSIQDYEVETSRSREGRYHDLLEHRSNFLERRRRIRSQVRALQRLGSRFENLSGHERSCILSGQHRTGRCTCRISNRDANLNDDSSARASISRIVMLAEALFEVLDEIHQQSVVLSSRPSVSSIGSVPAPNEVVESLPVKLYTKFQKHQNEEAAQLMTLSIPMAVGGVIGMGSRAIQGEPMKEQKDRLGQFYRVHLFQVGWGLYKSLTSSLPCCLRALEYGVFSLWGSLGYAEGCCGALSKLASPNKLCSTIVWDRCGIAILHDPTILHRSESILWDRNLRRKRCSIRAIRNNAPILRSPINLQGSVRLGIQRCYICLVEYEEGDSLRILPCHHEFHRTCVDKWLKEIHRHGENGFWYPHVESSQGMIFPETLLGLVTWFPPPVDWLKINVDVAWSTRKVCLAGVARNTVRDCLSVGIGMLLPAHLKLRFNVGTLLVVDTQAVVASSSSTKFKFVWVPRDFNKAAHWIAKWGASSSQFGCFSCLVSPTFFL</sequence>
<dbReference type="GO" id="GO:0008270">
    <property type="term" value="F:zinc ion binding"/>
    <property type="evidence" value="ECO:0007669"/>
    <property type="project" value="UniProtKB-KW"/>
</dbReference>
<feature type="region of interest" description="Disordered" evidence="2">
    <location>
        <begin position="134"/>
        <end position="156"/>
    </location>
</feature>
<feature type="domain" description="RING-type" evidence="3">
    <location>
        <begin position="623"/>
        <end position="653"/>
    </location>
</feature>
<dbReference type="EMBL" id="OIVN01000802">
    <property type="protein sequence ID" value="SPC85786.1"/>
    <property type="molecule type" value="Genomic_DNA"/>
</dbReference>
<dbReference type="PROSITE" id="PS50089">
    <property type="entry name" value="ZF_RING_2"/>
    <property type="match status" value="1"/>
</dbReference>
<proteinExistence type="predicted"/>
<dbReference type="PANTHER" id="PTHR47531:SF2">
    <property type="entry name" value="RING_U-BOX SUPERFAMILY PROTEIN"/>
    <property type="match status" value="1"/>
</dbReference>
<dbReference type="Gene3D" id="3.30.40.10">
    <property type="entry name" value="Zinc/RING finger domain, C3HC4 (zinc finger)"/>
    <property type="match status" value="1"/>
</dbReference>
<dbReference type="InterPro" id="IPR001841">
    <property type="entry name" value="Znf_RING"/>
</dbReference>
<gene>
    <name evidence="4" type="ORF">FSB_LOCUS13668</name>
</gene>
<dbReference type="PANTHER" id="PTHR47531">
    <property type="entry name" value="RING/U-BOX SUPERFAMILY PROTEIN"/>
    <property type="match status" value="1"/>
</dbReference>
<protein>
    <recommendedName>
        <fullName evidence="3">RING-type domain-containing protein</fullName>
    </recommendedName>
</protein>
<feature type="region of interest" description="Disordered" evidence="2">
    <location>
        <begin position="263"/>
        <end position="311"/>
    </location>
</feature>
<dbReference type="Pfam" id="PF13639">
    <property type="entry name" value="zf-RING_2"/>
    <property type="match status" value="1"/>
</dbReference>
<keyword evidence="1" id="KW-0862">Zinc</keyword>
<reference evidence="4" key="1">
    <citation type="submission" date="2018-02" db="EMBL/GenBank/DDBJ databases">
        <authorList>
            <person name="Cohen D.B."/>
            <person name="Kent A.D."/>
        </authorList>
    </citation>
    <scope>NUCLEOTIDE SEQUENCE</scope>
</reference>
<evidence type="ECO:0000256" key="1">
    <source>
        <dbReference type="PROSITE-ProRule" id="PRU00175"/>
    </source>
</evidence>
<evidence type="ECO:0000256" key="2">
    <source>
        <dbReference type="SAM" id="MobiDB-lite"/>
    </source>
</evidence>
<feature type="region of interest" description="Disordered" evidence="2">
    <location>
        <begin position="1"/>
        <end position="26"/>
    </location>
</feature>
<organism evidence="4">
    <name type="scientific">Fagus sylvatica</name>
    <name type="common">Beechnut</name>
    <dbReference type="NCBI Taxonomy" id="28930"/>
    <lineage>
        <taxon>Eukaryota</taxon>
        <taxon>Viridiplantae</taxon>
        <taxon>Streptophyta</taxon>
        <taxon>Embryophyta</taxon>
        <taxon>Tracheophyta</taxon>
        <taxon>Spermatophyta</taxon>
        <taxon>Magnoliopsida</taxon>
        <taxon>eudicotyledons</taxon>
        <taxon>Gunneridae</taxon>
        <taxon>Pentapetalae</taxon>
        <taxon>rosids</taxon>
        <taxon>fabids</taxon>
        <taxon>Fagales</taxon>
        <taxon>Fagaceae</taxon>
        <taxon>Fagus</taxon>
    </lineage>
</organism>
<evidence type="ECO:0000259" key="3">
    <source>
        <dbReference type="PROSITE" id="PS50089"/>
    </source>
</evidence>
<accession>A0A2N9F498</accession>
<dbReference type="InterPro" id="IPR013083">
    <property type="entry name" value="Znf_RING/FYVE/PHD"/>
</dbReference>
<keyword evidence="1" id="KW-0479">Metal-binding</keyword>
<feature type="compositionally biased region" description="Low complexity" evidence="2">
    <location>
        <begin position="1"/>
        <end position="19"/>
    </location>
</feature>
<evidence type="ECO:0000313" key="4">
    <source>
        <dbReference type="EMBL" id="SPC85786.1"/>
    </source>
</evidence>
<dbReference type="AlphaFoldDB" id="A0A2N9F498"/>
<keyword evidence="1" id="KW-0863">Zinc-finger</keyword>